<dbReference type="FunFam" id="3.40.850.10:FF:000372">
    <property type="entry name" value="Kinesin-like protein"/>
    <property type="match status" value="1"/>
</dbReference>
<dbReference type="Gene3D" id="6.10.250.3110">
    <property type="match status" value="1"/>
</dbReference>
<keyword evidence="3 6" id="KW-0547">Nucleotide-binding</keyword>
<feature type="region of interest" description="Disordered" evidence="9">
    <location>
        <begin position="1"/>
        <end position="99"/>
    </location>
</feature>
<dbReference type="PANTHER" id="PTHR47972:SF45">
    <property type="entry name" value="PROTEIN CLARET SEGREGATIONAL"/>
    <property type="match status" value="1"/>
</dbReference>
<dbReference type="AlphaFoldDB" id="A0AAV0T252"/>
<evidence type="ECO:0000256" key="9">
    <source>
        <dbReference type="SAM" id="MobiDB-lite"/>
    </source>
</evidence>
<feature type="coiled-coil region" evidence="8">
    <location>
        <begin position="493"/>
        <end position="577"/>
    </location>
</feature>
<dbReference type="PROSITE" id="PS00411">
    <property type="entry name" value="KINESIN_MOTOR_1"/>
    <property type="match status" value="1"/>
</dbReference>
<dbReference type="GO" id="GO:0005874">
    <property type="term" value="C:microtubule"/>
    <property type="evidence" value="ECO:0007669"/>
    <property type="project" value="UniProtKB-KW"/>
</dbReference>
<comment type="similarity">
    <text evidence="1">Belongs to the TRAFAC class myosin-kinesin ATPase superfamily. Kinesin family. KIN-14 subfamily.</text>
</comment>
<gene>
    <name evidence="11" type="ORF">HBR001_LOCUS979</name>
</gene>
<dbReference type="GO" id="GO:0003777">
    <property type="term" value="F:microtubule motor activity"/>
    <property type="evidence" value="ECO:0007669"/>
    <property type="project" value="InterPro"/>
</dbReference>
<keyword evidence="8" id="KW-0175">Coiled coil</keyword>
<evidence type="ECO:0000256" key="2">
    <source>
        <dbReference type="ARBA" id="ARBA00022701"/>
    </source>
</evidence>
<evidence type="ECO:0000259" key="10">
    <source>
        <dbReference type="PROSITE" id="PS50067"/>
    </source>
</evidence>
<feature type="compositionally biased region" description="Polar residues" evidence="9">
    <location>
        <begin position="29"/>
        <end position="45"/>
    </location>
</feature>
<dbReference type="Pfam" id="PF00225">
    <property type="entry name" value="Kinesin"/>
    <property type="match status" value="1"/>
</dbReference>
<dbReference type="GO" id="GO:0007018">
    <property type="term" value="P:microtubule-based movement"/>
    <property type="evidence" value="ECO:0007669"/>
    <property type="project" value="InterPro"/>
</dbReference>
<keyword evidence="12" id="KW-1185">Reference proteome</keyword>
<proteinExistence type="inferred from homology"/>
<dbReference type="EMBL" id="CANTFL010000090">
    <property type="protein sequence ID" value="CAI5713111.1"/>
    <property type="molecule type" value="Genomic_DNA"/>
</dbReference>
<evidence type="ECO:0000256" key="7">
    <source>
        <dbReference type="RuleBase" id="RU000394"/>
    </source>
</evidence>
<evidence type="ECO:0000313" key="12">
    <source>
        <dbReference type="Proteomes" id="UP001162031"/>
    </source>
</evidence>
<keyword evidence="2 7" id="KW-0493">Microtubule</keyword>
<evidence type="ECO:0000256" key="5">
    <source>
        <dbReference type="ARBA" id="ARBA00023175"/>
    </source>
</evidence>
<dbReference type="InterPro" id="IPR027640">
    <property type="entry name" value="Kinesin-like_fam"/>
</dbReference>
<feature type="binding site" evidence="6">
    <location>
        <begin position="737"/>
        <end position="744"/>
    </location>
    <ligand>
        <name>ATP</name>
        <dbReference type="ChEBI" id="CHEBI:30616"/>
    </ligand>
</feature>
<feature type="compositionally biased region" description="Low complexity" evidence="9">
    <location>
        <begin position="58"/>
        <end position="71"/>
    </location>
</feature>
<keyword evidence="5 6" id="KW-0505">Motor protein</keyword>
<sequence length="996" mass="111063">MGTKRKKGDEVAPPHVSSLLYAAAGRPPRSTTTSQSNAAGASTSRRFGFKGPSISQLPTPVVPSAASTSTALTRAKRPRVACASQSAGGEDGTTETTGDAVERTLSVDVDVHVLAQFDERFGKETVAALEQLLAFRHKTNKFAVKARKEEQIGYIKQLKAGVRDVLTKIEEFGKTSAAIDEKLVAEKATLETKVAVLQQAARNKDCSEAELKRLRKEQDMMQKSIGRIRASEQEAVRSNAVLRDNAAKLEIQLEETQKVNEQMQLTLKAHEARVVDESHRFEERKRELEQLHEKRVQEESKRTQAEVEKMQEQLGKTREELALVHKDINNYKDKALEAANSLNDERERRIKSEMERCTLEATNQSLQARVSIATSEVAELKEKLQHKDEEMSNLVKSLTDMQKFNASASTKVEADKRELADKIEQLHATIRDLERQESSSSTTARDLSKQLELAVQSQKKAEQSEQAICARMKKLESELNSNVQKVGVEGGVRQMLENQVRELRTEHIAVNAQLEAVKAEMTRLQSANADSREQHASQLGALKATFQQERDDFRYQIDELQEEKVSLESEVQTLRTRVSSARDGDVEELCKVQREADVLRRRLGELTSQGAQSIAQKDSMILELQEKIKQGDKLRRAMHNTIQELRGNVRVFARTRPFLPSDRCDPNTTTPVISCEFDGVSLKLRRPGKNPSEPDTFPFTFDKVFAPSSGQDAVFEQVSEFVQSSLDGYHVCLFSYGQTGSGKTHTMQGSGNGQMRGIIPRAIEKILHECESLKHEGWDYATKVSFLEIYNESLKDLLATKHNSDEKLSIKKDAKGGVYVPGLTVVDVTSTEQVEELMERANRARRVARTDMNAQSSRSHSVFTLHLQGVNDKGGVMLNGQLNLVDLAGSERASRSNVSGDRLKETQAINKSLSCLADVFNAIGNKSSHIPFRNSKLTYLLQSSLSGDGKTLMMVNLSPTLESASESLCSLRFAKQVNQCELGKPRRQIKSRKDGP</sequence>
<evidence type="ECO:0000256" key="1">
    <source>
        <dbReference type="ARBA" id="ARBA00010899"/>
    </source>
</evidence>
<dbReference type="PANTHER" id="PTHR47972">
    <property type="entry name" value="KINESIN-LIKE PROTEIN KLP-3"/>
    <property type="match status" value="1"/>
</dbReference>
<protein>
    <recommendedName>
        <fullName evidence="7">Kinesin-like protein</fullName>
    </recommendedName>
</protein>
<comment type="caution">
    <text evidence="11">The sequence shown here is derived from an EMBL/GenBank/DDBJ whole genome shotgun (WGS) entry which is preliminary data.</text>
</comment>
<evidence type="ECO:0000256" key="4">
    <source>
        <dbReference type="ARBA" id="ARBA00022840"/>
    </source>
</evidence>
<accession>A0AAV0T252</accession>
<dbReference type="SUPFAM" id="SSF52540">
    <property type="entry name" value="P-loop containing nucleoside triphosphate hydrolases"/>
    <property type="match status" value="1"/>
</dbReference>
<organism evidence="11 12">
    <name type="scientific">Hyaloperonospora brassicae</name>
    <name type="common">Brassica downy mildew</name>
    <name type="synonym">Peronospora brassicae</name>
    <dbReference type="NCBI Taxonomy" id="162125"/>
    <lineage>
        <taxon>Eukaryota</taxon>
        <taxon>Sar</taxon>
        <taxon>Stramenopiles</taxon>
        <taxon>Oomycota</taxon>
        <taxon>Peronosporomycetes</taxon>
        <taxon>Peronosporales</taxon>
        <taxon>Peronosporaceae</taxon>
        <taxon>Hyaloperonospora</taxon>
    </lineage>
</organism>
<dbReference type="InterPro" id="IPR036961">
    <property type="entry name" value="Kinesin_motor_dom_sf"/>
</dbReference>
<evidence type="ECO:0000313" key="11">
    <source>
        <dbReference type="EMBL" id="CAI5713111.1"/>
    </source>
</evidence>
<feature type="coiled-coil region" evidence="8">
    <location>
        <begin position="197"/>
        <end position="436"/>
    </location>
</feature>
<evidence type="ECO:0000256" key="6">
    <source>
        <dbReference type="PROSITE-ProRule" id="PRU00283"/>
    </source>
</evidence>
<name>A0AAV0T252_HYABA</name>
<evidence type="ECO:0000256" key="3">
    <source>
        <dbReference type="ARBA" id="ARBA00022741"/>
    </source>
</evidence>
<dbReference type="GO" id="GO:0008017">
    <property type="term" value="F:microtubule binding"/>
    <property type="evidence" value="ECO:0007669"/>
    <property type="project" value="InterPro"/>
</dbReference>
<dbReference type="GO" id="GO:0005524">
    <property type="term" value="F:ATP binding"/>
    <property type="evidence" value="ECO:0007669"/>
    <property type="project" value="UniProtKB-UniRule"/>
</dbReference>
<dbReference type="Proteomes" id="UP001162031">
    <property type="component" value="Unassembled WGS sequence"/>
</dbReference>
<feature type="domain" description="Kinesin motor" evidence="10">
    <location>
        <begin position="648"/>
        <end position="980"/>
    </location>
</feature>
<dbReference type="InterPro" id="IPR027417">
    <property type="entry name" value="P-loop_NTPase"/>
</dbReference>
<evidence type="ECO:0000256" key="8">
    <source>
        <dbReference type="SAM" id="Coils"/>
    </source>
</evidence>
<dbReference type="InterPro" id="IPR001752">
    <property type="entry name" value="Kinesin_motor_dom"/>
</dbReference>
<dbReference type="SMART" id="SM00129">
    <property type="entry name" value="KISc"/>
    <property type="match status" value="1"/>
</dbReference>
<dbReference type="InterPro" id="IPR019821">
    <property type="entry name" value="Kinesin_motor_CS"/>
</dbReference>
<dbReference type="PROSITE" id="PS50067">
    <property type="entry name" value="KINESIN_MOTOR_2"/>
    <property type="match status" value="1"/>
</dbReference>
<keyword evidence="4 6" id="KW-0067">ATP-binding</keyword>
<dbReference type="PRINTS" id="PR00380">
    <property type="entry name" value="KINESINHEAVY"/>
</dbReference>
<dbReference type="Gene3D" id="3.40.850.10">
    <property type="entry name" value="Kinesin motor domain"/>
    <property type="match status" value="1"/>
</dbReference>
<reference evidence="11" key="1">
    <citation type="submission" date="2022-12" db="EMBL/GenBank/DDBJ databases">
        <authorList>
            <person name="Webb A."/>
        </authorList>
    </citation>
    <scope>NUCLEOTIDE SEQUENCE</scope>
    <source>
        <strain evidence="11">Hp1</strain>
    </source>
</reference>